<dbReference type="AlphaFoldDB" id="A0A2T7EV83"/>
<evidence type="ECO:0000313" key="2">
    <source>
        <dbReference type="EMBL" id="PUZ71739.1"/>
    </source>
</evidence>
<protein>
    <submittedName>
        <fullName evidence="2">Uncharacterized protein</fullName>
    </submittedName>
</protein>
<reference evidence="2 3" key="1">
    <citation type="submission" date="2018-04" db="EMBL/GenBank/DDBJ databases">
        <title>WGS assembly of Panicum hallii var. hallii HAL2.</title>
        <authorList>
            <person name="Lovell J."/>
            <person name="Jenkins J."/>
            <person name="Lowry D."/>
            <person name="Mamidi S."/>
            <person name="Sreedasyam A."/>
            <person name="Weng X."/>
            <person name="Barry K."/>
            <person name="Bonette J."/>
            <person name="Campitelli B."/>
            <person name="Daum C."/>
            <person name="Gordon S."/>
            <person name="Gould B."/>
            <person name="Lipzen A."/>
            <person name="MacQueen A."/>
            <person name="Palacio-Mejia J."/>
            <person name="Plott C."/>
            <person name="Shakirov E."/>
            <person name="Shu S."/>
            <person name="Yoshinaga Y."/>
            <person name="Zane M."/>
            <person name="Rokhsar D."/>
            <person name="Grimwood J."/>
            <person name="Schmutz J."/>
            <person name="Juenger T."/>
        </authorList>
    </citation>
    <scope>NUCLEOTIDE SEQUENCE [LARGE SCALE GENOMIC DNA]</scope>
    <source>
        <strain evidence="3">cv. HAL2</strain>
    </source>
</reference>
<proteinExistence type="predicted"/>
<evidence type="ECO:0000313" key="3">
    <source>
        <dbReference type="Proteomes" id="UP000244336"/>
    </source>
</evidence>
<feature type="region of interest" description="Disordered" evidence="1">
    <location>
        <begin position="161"/>
        <end position="180"/>
    </location>
</feature>
<dbReference type="EMBL" id="CM009750">
    <property type="protein sequence ID" value="PUZ71739.1"/>
    <property type="molecule type" value="Genomic_DNA"/>
</dbReference>
<sequence>MGAMDNRPCWAPSSAATNSPARKLHRLLAGSRRPHRLLLFDRAVFTRGSPARTGLPSRWLPLAGLRPRLAGFVASAPASTALAGRAASPLFSVALPPPAARRQRCLASVCCRTAYARASAASQPPHPRQLPLAGRAIGYRARALRPLQQPRPRQEVLWLGKKTRGSRGRRRTAASPRGRRRSCGWLPVRPALPSWSNNVWIIL</sequence>
<gene>
    <name evidence="2" type="ORF">GQ55_2G338000</name>
</gene>
<organism evidence="2 3">
    <name type="scientific">Panicum hallii var. hallii</name>
    <dbReference type="NCBI Taxonomy" id="1504633"/>
    <lineage>
        <taxon>Eukaryota</taxon>
        <taxon>Viridiplantae</taxon>
        <taxon>Streptophyta</taxon>
        <taxon>Embryophyta</taxon>
        <taxon>Tracheophyta</taxon>
        <taxon>Spermatophyta</taxon>
        <taxon>Magnoliopsida</taxon>
        <taxon>Liliopsida</taxon>
        <taxon>Poales</taxon>
        <taxon>Poaceae</taxon>
        <taxon>PACMAD clade</taxon>
        <taxon>Panicoideae</taxon>
        <taxon>Panicodae</taxon>
        <taxon>Paniceae</taxon>
        <taxon>Panicinae</taxon>
        <taxon>Panicum</taxon>
        <taxon>Panicum sect. Panicum</taxon>
    </lineage>
</organism>
<accession>A0A2T7EV83</accession>
<name>A0A2T7EV83_9POAL</name>
<dbReference type="Proteomes" id="UP000244336">
    <property type="component" value="Chromosome 2"/>
</dbReference>
<keyword evidence="3" id="KW-1185">Reference proteome</keyword>
<evidence type="ECO:0000256" key="1">
    <source>
        <dbReference type="SAM" id="MobiDB-lite"/>
    </source>
</evidence>
<dbReference type="Gramene" id="PUZ71739">
    <property type="protein sequence ID" value="PUZ71739"/>
    <property type="gene ID" value="GQ55_2G338000"/>
</dbReference>